<organism evidence="7 8">
    <name type="scientific">Multifurca ochricompacta</name>
    <dbReference type="NCBI Taxonomy" id="376703"/>
    <lineage>
        <taxon>Eukaryota</taxon>
        <taxon>Fungi</taxon>
        <taxon>Dikarya</taxon>
        <taxon>Basidiomycota</taxon>
        <taxon>Agaricomycotina</taxon>
        <taxon>Agaricomycetes</taxon>
        <taxon>Russulales</taxon>
        <taxon>Russulaceae</taxon>
        <taxon>Multifurca</taxon>
    </lineage>
</organism>
<dbReference type="PROSITE" id="PS50157">
    <property type="entry name" value="ZINC_FINGER_C2H2_2"/>
    <property type="match status" value="2"/>
</dbReference>
<accession>A0AAD4QR54</accession>
<dbReference type="Proteomes" id="UP001203297">
    <property type="component" value="Unassembled WGS sequence"/>
</dbReference>
<keyword evidence="3 5" id="KW-0863">Zinc-finger</keyword>
<proteinExistence type="predicted"/>
<keyword evidence="1" id="KW-0479">Metal-binding</keyword>
<dbReference type="PANTHER" id="PTHR23235:SF120">
    <property type="entry name" value="KRUPPEL-LIKE FACTOR 15"/>
    <property type="match status" value="1"/>
</dbReference>
<keyword evidence="8" id="KW-1185">Reference proteome</keyword>
<dbReference type="PROSITE" id="PS00028">
    <property type="entry name" value="ZINC_FINGER_C2H2_1"/>
    <property type="match status" value="1"/>
</dbReference>
<keyword evidence="4" id="KW-0862">Zinc</keyword>
<dbReference type="SUPFAM" id="SSF57667">
    <property type="entry name" value="beta-beta-alpha zinc fingers"/>
    <property type="match status" value="1"/>
</dbReference>
<evidence type="ECO:0000256" key="4">
    <source>
        <dbReference type="ARBA" id="ARBA00022833"/>
    </source>
</evidence>
<protein>
    <recommendedName>
        <fullName evidence="6">C2H2-type domain-containing protein</fullName>
    </recommendedName>
</protein>
<evidence type="ECO:0000259" key="6">
    <source>
        <dbReference type="PROSITE" id="PS50157"/>
    </source>
</evidence>
<feature type="domain" description="C2H2-type" evidence="6">
    <location>
        <begin position="39"/>
        <end position="59"/>
    </location>
</feature>
<evidence type="ECO:0000313" key="8">
    <source>
        <dbReference type="Proteomes" id="UP001203297"/>
    </source>
</evidence>
<dbReference type="Pfam" id="PF00096">
    <property type="entry name" value="zf-C2H2"/>
    <property type="match status" value="2"/>
</dbReference>
<gene>
    <name evidence="7" type="ORF">B0F90DRAFT_1625009</name>
</gene>
<dbReference type="FunFam" id="3.30.160.60:FF:000688">
    <property type="entry name" value="zinc finger protein 197 isoform X1"/>
    <property type="match status" value="1"/>
</dbReference>
<evidence type="ECO:0000313" key="7">
    <source>
        <dbReference type="EMBL" id="KAI0305761.1"/>
    </source>
</evidence>
<dbReference type="Gene3D" id="3.30.160.60">
    <property type="entry name" value="Classic Zinc Finger"/>
    <property type="match status" value="2"/>
</dbReference>
<keyword evidence="2" id="KW-0677">Repeat</keyword>
<reference evidence="7" key="1">
    <citation type="journal article" date="2022" name="New Phytol.">
        <title>Evolutionary transition to the ectomycorrhizal habit in the genomes of a hyperdiverse lineage of mushroom-forming fungi.</title>
        <authorList>
            <person name="Looney B."/>
            <person name="Miyauchi S."/>
            <person name="Morin E."/>
            <person name="Drula E."/>
            <person name="Courty P.E."/>
            <person name="Kohler A."/>
            <person name="Kuo A."/>
            <person name="LaButti K."/>
            <person name="Pangilinan J."/>
            <person name="Lipzen A."/>
            <person name="Riley R."/>
            <person name="Andreopoulos W."/>
            <person name="He G."/>
            <person name="Johnson J."/>
            <person name="Nolan M."/>
            <person name="Tritt A."/>
            <person name="Barry K.W."/>
            <person name="Grigoriev I.V."/>
            <person name="Nagy L.G."/>
            <person name="Hibbett D."/>
            <person name="Henrissat B."/>
            <person name="Matheny P.B."/>
            <person name="Labbe J."/>
            <person name="Martin F.M."/>
        </authorList>
    </citation>
    <scope>NUCLEOTIDE SEQUENCE</scope>
    <source>
        <strain evidence="7">BPL690</strain>
    </source>
</reference>
<dbReference type="FunFam" id="3.30.160.60:FF:000072">
    <property type="entry name" value="zinc finger protein 143 isoform X1"/>
    <property type="match status" value="1"/>
</dbReference>
<evidence type="ECO:0000256" key="1">
    <source>
        <dbReference type="ARBA" id="ARBA00022723"/>
    </source>
</evidence>
<name>A0AAD4QR54_9AGAM</name>
<dbReference type="AlphaFoldDB" id="A0AAD4QR54"/>
<feature type="domain" description="C2H2-type" evidence="6">
    <location>
        <begin position="11"/>
        <end position="38"/>
    </location>
</feature>
<sequence>MQYPASPQRPFACDMCALSFNRQHDLKRHRETHSGEKPFLCNGGCGKTFTRKDALKRHQVRSSLC</sequence>
<dbReference type="EMBL" id="WTXG01000005">
    <property type="protein sequence ID" value="KAI0305761.1"/>
    <property type="molecule type" value="Genomic_DNA"/>
</dbReference>
<dbReference type="InterPro" id="IPR013087">
    <property type="entry name" value="Znf_C2H2_type"/>
</dbReference>
<dbReference type="InterPro" id="IPR036236">
    <property type="entry name" value="Znf_C2H2_sf"/>
</dbReference>
<evidence type="ECO:0000256" key="5">
    <source>
        <dbReference type="PROSITE-ProRule" id="PRU00042"/>
    </source>
</evidence>
<evidence type="ECO:0000256" key="2">
    <source>
        <dbReference type="ARBA" id="ARBA00022737"/>
    </source>
</evidence>
<dbReference type="GO" id="GO:0008270">
    <property type="term" value="F:zinc ion binding"/>
    <property type="evidence" value="ECO:0007669"/>
    <property type="project" value="UniProtKB-KW"/>
</dbReference>
<comment type="caution">
    <text evidence="7">The sequence shown here is derived from an EMBL/GenBank/DDBJ whole genome shotgun (WGS) entry which is preliminary data.</text>
</comment>
<evidence type="ECO:0000256" key="3">
    <source>
        <dbReference type="ARBA" id="ARBA00022771"/>
    </source>
</evidence>
<dbReference type="GO" id="GO:0000981">
    <property type="term" value="F:DNA-binding transcription factor activity, RNA polymerase II-specific"/>
    <property type="evidence" value="ECO:0007669"/>
    <property type="project" value="UniProtKB-ARBA"/>
</dbReference>
<dbReference type="GO" id="GO:0000978">
    <property type="term" value="F:RNA polymerase II cis-regulatory region sequence-specific DNA binding"/>
    <property type="evidence" value="ECO:0007669"/>
    <property type="project" value="TreeGrafter"/>
</dbReference>
<dbReference type="SMART" id="SM00355">
    <property type="entry name" value="ZnF_C2H2"/>
    <property type="match status" value="2"/>
</dbReference>
<dbReference type="PANTHER" id="PTHR23235">
    <property type="entry name" value="KRUEPPEL-LIKE TRANSCRIPTION FACTOR"/>
    <property type="match status" value="1"/>
</dbReference>